<proteinExistence type="predicted"/>
<sequence>MSGGSLDLRTRVMDHCCNSNIATTVLHCQFSLRPLHQACLSAAGFGDKEGYPALDHLKTLLQESSPSLVKGHSFLSGLKLDDDDDTPEGPETNLSLSDHTWAFFDHGSESPIALNHPLISALNKNENIATPMDTVNRTHDPIPIVVPPSISTSHPCENFPLPPLPVDIKHRGPRPCPVCYVPMDQAMAYMPLVPSESPILKNLTYFIEENSTSQELNGGSVFGGYPSLQQRNESFDIKESMTVNCGFVKGKKSGNGTRFDIEDEDFLEMEKCHGIVVASAIFGNYDVIQHPKNVSETSKRTICFFMFVDEETNTYIRNTSTLDGTKQVGLWRLVVVRNLPYADARRNGKVPKLLLHRLFPNVRFSLWIDGKLELVVDPYQVLERFLWRMNASFAISRHYRRFDVFEEAEANKAAGKYDNASIDHQIDFYKGEGLTHYSEAKLPITSDVPEGCVIIREHIPITNLFTCLWFNEVDRFTSRDQLSFSTVRDKIMSRVNWNVSMFMDCERRNFVVQSYHRDLLEQRIALATSSHHQPLMSAREAPSKPAAQSTVAKLHR</sequence>
<evidence type="ECO:0000256" key="1">
    <source>
        <dbReference type="SAM" id="MobiDB-lite"/>
    </source>
</evidence>
<dbReference type="EMBL" id="JADCNL010000005">
    <property type="protein sequence ID" value="KAG0480663.1"/>
    <property type="molecule type" value="Genomic_DNA"/>
</dbReference>
<evidence type="ECO:0000259" key="2">
    <source>
        <dbReference type="Pfam" id="PF04765"/>
    </source>
</evidence>
<reference evidence="3 4" key="1">
    <citation type="journal article" date="2020" name="Nat. Food">
        <title>A phased Vanilla planifolia genome enables genetic improvement of flavour and production.</title>
        <authorList>
            <person name="Hasing T."/>
            <person name="Tang H."/>
            <person name="Brym M."/>
            <person name="Khazi F."/>
            <person name="Huang T."/>
            <person name="Chambers A.H."/>
        </authorList>
    </citation>
    <scope>NUCLEOTIDE SEQUENCE [LARGE SCALE GENOMIC DNA]</scope>
    <source>
        <tissue evidence="3">Leaf</tissue>
    </source>
</reference>
<accession>A0A835R671</accession>
<dbReference type="Pfam" id="PF04765">
    <property type="entry name" value="TOD1_MUCI70"/>
    <property type="match status" value="1"/>
</dbReference>
<organism evidence="3 4">
    <name type="scientific">Vanilla planifolia</name>
    <name type="common">Vanilla</name>
    <dbReference type="NCBI Taxonomy" id="51239"/>
    <lineage>
        <taxon>Eukaryota</taxon>
        <taxon>Viridiplantae</taxon>
        <taxon>Streptophyta</taxon>
        <taxon>Embryophyta</taxon>
        <taxon>Tracheophyta</taxon>
        <taxon>Spermatophyta</taxon>
        <taxon>Magnoliopsida</taxon>
        <taxon>Liliopsida</taxon>
        <taxon>Asparagales</taxon>
        <taxon>Orchidaceae</taxon>
        <taxon>Vanilloideae</taxon>
        <taxon>Vanilleae</taxon>
        <taxon>Vanilla</taxon>
    </lineage>
</organism>
<dbReference type="PANTHER" id="PTHR12956">
    <property type="entry name" value="ALKALINE CERAMIDASE-RELATED"/>
    <property type="match status" value="1"/>
</dbReference>
<name>A0A835R671_VANPL</name>
<feature type="compositionally biased region" description="Polar residues" evidence="1">
    <location>
        <begin position="546"/>
        <end position="556"/>
    </location>
</feature>
<dbReference type="PANTHER" id="PTHR12956:SF38">
    <property type="entry name" value="HEXOSYLTRANSFERASE MUCI70-RELATED"/>
    <property type="match status" value="1"/>
</dbReference>
<keyword evidence="4" id="KW-1185">Reference proteome</keyword>
<dbReference type="AlphaFoldDB" id="A0A835R671"/>
<comment type="caution">
    <text evidence="3">The sequence shown here is derived from an EMBL/GenBank/DDBJ whole genome shotgun (WGS) entry which is preliminary data.</text>
</comment>
<evidence type="ECO:0000313" key="4">
    <source>
        <dbReference type="Proteomes" id="UP000636800"/>
    </source>
</evidence>
<protein>
    <recommendedName>
        <fullName evidence="2">TOD1/MUCI70 glycosyltransferase-like domain-containing protein</fullName>
    </recommendedName>
</protein>
<dbReference type="InterPro" id="IPR048354">
    <property type="entry name" value="TOD1_MUCI70_glycTrfase_dom"/>
</dbReference>
<feature type="domain" description="TOD1/MUCI70 glycosyltransferase-like" evidence="2">
    <location>
        <begin position="203"/>
        <end position="516"/>
    </location>
</feature>
<gene>
    <name evidence="3" type="ORF">HPP92_011521</name>
</gene>
<dbReference type="OrthoDB" id="1907273at2759"/>
<dbReference type="Proteomes" id="UP000636800">
    <property type="component" value="Chromosome 5"/>
</dbReference>
<feature type="region of interest" description="Disordered" evidence="1">
    <location>
        <begin position="534"/>
        <end position="556"/>
    </location>
</feature>
<dbReference type="InterPro" id="IPR006852">
    <property type="entry name" value="TOD1_MUCI70"/>
</dbReference>
<evidence type="ECO:0000313" key="3">
    <source>
        <dbReference type="EMBL" id="KAG0480663.1"/>
    </source>
</evidence>